<accession>A0ABX2K3X3</accession>
<name>A0ABX2K3X3_9MYCO</name>
<keyword evidence="1" id="KW-1133">Transmembrane helix</keyword>
<dbReference type="RefSeq" id="WP_174398712.1">
    <property type="nucleotide sequence ID" value="NZ_VBSB01000009.1"/>
</dbReference>
<evidence type="ECO:0000256" key="1">
    <source>
        <dbReference type="SAM" id="Phobius"/>
    </source>
</evidence>
<organism evidence="2 3">
    <name type="scientific">Mycolicibacterium sphagni</name>
    <dbReference type="NCBI Taxonomy" id="1786"/>
    <lineage>
        <taxon>Bacteria</taxon>
        <taxon>Bacillati</taxon>
        <taxon>Actinomycetota</taxon>
        <taxon>Actinomycetes</taxon>
        <taxon>Mycobacteriales</taxon>
        <taxon>Mycobacteriaceae</taxon>
        <taxon>Mycolicibacterium</taxon>
    </lineage>
</organism>
<dbReference type="SMART" id="SM00028">
    <property type="entry name" value="TPR"/>
    <property type="match status" value="4"/>
</dbReference>
<dbReference type="Gene3D" id="1.25.40.10">
    <property type="entry name" value="Tetratricopeptide repeat domain"/>
    <property type="match status" value="3"/>
</dbReference>
<feature type="transmembrane region" description="Helical" evidence="1">
    <location>
        <begin position="1051"/>
        <end position="1068"/>
    </location>
</feature>
<dbReference type="InterPro" id="IPR011990">
    <property type="entry name" value="TPR-like_helical_dom_sf"/>
</dbReference>
<evidence type="ECO:0000313" key="2">
    <source>
        <dbReference type="EMBL" id="NTY60900.1"/>
    </source>
</evidence>
<keyword evidence="1" id="KW-0812">Transmembrane</keyword>
<feature type="transmembrane region" description="Helical" evidence="1">
    <location>
        <begin position="879"/>
        <end position="898"/>
    </location>
</feature>
<feature type="transmembrane region" description="Helical" evidence="1">
    <location>
        <begin position="26"/>
        <end position="45"/>
    </location>
</feature>
<keyword evidence="3" id="KW-1185">Reference proteome</keyword>
<evidence type="ECO:0008006" key="4">
    <source>
        <dbReference type="Google" id="ProtNLM"/>
    </source>
</evidence>
<feature type="transmembrane region" description="Helical" evidence="1">
    <location>
        <begin position="928"/>
        <end position="948"/>
    </location>
</feature>
<comment type="caution">
    <text evidence="2">The sequence shown here is derived from an EMBL/GenBank/DDBJ whole genome shotgun (WGS) entry which is preliminary data.</text>
</comment>
<protein>
    <recommendedName>
        <fullName evidence="4">Tetratricopeptide repeat protein</fullName>
    </recommendedName>
</protein>
<reference evidence="2 3" key="1">
    <citation type="submission" date="2019-05" db="EMBL/GenBank/DDBJ databases">
        <title>Mycolicibacterium sphagni ENV482 genome assembly.</title>
        <authorList>
            <person name="Chen W."/>
            <person name="Faulkner N.W."/>
            <person name="Hyman M.R."/>
        </authorList>
    </citation>
    <scope>NUCLEOTIDE SEQUENCE [LARGE SCALE GENOMIC DNA]</scope>
    <source>
        <strain evidence="2 3">ENV482</strain>
    </source>
</reference>
<feature type="transmembrane region" description="Helical" evidence="1">
    <location>
        <begin position="1080"/>
        <end position="1098"/>
    </location>
</feature>
<feature type="transmembrane region" description="Helical" evidence="1">
    <location>
        <begin position="1025"/>
        <end position="1045"/>
    </location>
</feature>
<feature type="transmembrane region" description="Helical" evidence="1">
    <location>
        <begin position="954"/>
        <end position="974"/>
    </location>
</feature>
<gene>
    <name evidence="2" type="ORF">FEG63_15245</name>
</gene>
<dbReference type="Proteomes" id="UP000708347">
    <property type="component" value="Unassembled WGS sequence"/>
</dbReference>
<dbReference type="EMBL" id="VBSB01000009">
    <property type="protein sequence ID" value="NTY60900.1"/>
    <property type="molecule type" value="Genomic_DNA"/>
</dbReference>
<evidence type="ECO:0000313" key="3">
    <source>
        <dbReference type="Proteomes" id="UP000708347"/>
    </source>
</evidence>
<dbReference type="InterPro" id="IPR019734">
    <property type="entry name" value="TPR_rpt"/>
</dbReference>
<sequence>MTNDHVTPPPVRTTSPVARKRRRPTWITIALIVGVLALVGFAPAARLAANRLPVRTADPTVTAEGKPRDHPTAVRVLPAGLPPEVTIAEIRDVHPYAVAALGVPGAQALEDVLSSDTEVHPTTKPNPTSDWDFGYPYRYTAFDAIIDTAPPDQFKSSATQLAAALIKLAGRPNLERQFHGTAARAAYAVSDRTRTTGGCDTALNLLLLVAADPSTTMQMLSQEYAHSTGACPDDPAPGWITGQTQMRMITDEDRPRPNRADDETKAALATSLTTFEGLAERFPNDTWVRTGLGDAYLRAGLRLLTIAPFTARNDLTLAMQQYNRAAELGNPRDADLGRARAFIGLGDPKRAIEFATRATDSARPGVALEVLLIAQQAAHDMAAAEDVARRLESAGAAAYPGPAAFLPVPMTFGSGLPFDATLPLSTGADTLAPLHVLLRPIGGGGATAEDLSFIPQYRDDGAVTATLADCPALAWRRDAVAAGRAGQALAGWPKSFPASRPDMDGCGHPDGMVHAIAELAALKPMSPNVYVNPSEAYDKWQNLLRWAGDLPAARRAIARWAAEWGESTALPAYRLAEITFLDGDYDAAAAQFADAARQARLLDWNDDLGVSEAELGRAAALLKAGRAEEAVPILRQLQQVGLRGYSYRTERHDTFVAPKFAAVAYHASVQLADQQSAAGNLHGAVDNYTMALALAPKLIEHGIRPEVVHNNLALAQLGLDDIDRAQASIDQALASDAMNPVFLMSAGFIAERAQNAEQAIDYNRRALHSDPGAFAAANDLGVQLARRHDYGAASAALRQAVGAAPDYALGWFNLGVVESRRGPMHLLASQGALARANTLDPNLRDRRRELVIDASVYRTALDLSKPLPAKWSLAQTQRAAPAASIGLLTAVLLALGLARATGNQGGDLAKQWLEPLGDRLNRIRGPKWLQRVSVGVIGTVLAFVFTYLRQATSATEITAYALGVTFIAGVALYARTIVAARRGIPVTQSAWPPGIALGLVTGAIGSPWTPLPVTKTATNSRRVHLTAPLVLGGLSLLLLAMAAWLNVPITLALAVAALIMAGSMLLPIEPLDGANLGKSGVIAATGVIAGAVLIALGVG</sequence>
<keyword evidence="1" id="KW-0472">Membrane</keyword>
<proteinExistence type="predicted"/>
<dbReference type="SUPFAM" id="SSF48452">
    <property type="entry name" value="TPR-like"/>
    <property type="match status" value="2"/>
</dbReference>